<feature type="coiled-coil region" evidence="1">
    <location>
        <begin position="162"/>
        <end position="202"/>
    </location>
</feature>
<feature type="domain" description="DUF4349" evidence="5">
    <location>
        <begin position="58"/>
        <end position="266"/>
    </location>
</feature>
<dbReference type="AlphaFoldDB" id="A0A6S6TRP1"/>
<dbReference type="Pfam" id="PF14257">
    <property type="entry name" value="DUF4349"/>
    <property type="match status" value="1"/>
</dbReference>
<evidence type="ECO:0000256" key="1">
    <source>
        <dbReference type="SAM" id="Coils"/>
    </source>
</evidence>
<keyword evidence="3" id="KW-1133">Transmembrane helix</keyword>
<feature type="signal peptide" evidence="4">
    <location>
        <begin position="1"/>
        <end position="21"/>
    </location>
</feature>
<gene>
    <name evidence="6" type="ORF">HELGO_WM47227</name>
</gene>
<keyword evidence="3" id="KW-0472">Membrane</keyword>
<feature type="transmembrane region" description="Helical" evidence="3">
    <location>
        <begin position="241"/>
        <end position="267"/>
    </location>
</feature>
<dbReference type="PROSITE" id="PS51257">
    <property type="entry name" value="PROKAR_LIPOPROTEIN"/>
    <property type="match status" value="1"/>
</dbReference>
<dbReference type="EMBL" id="CACVAQ010000328">
    <property type="protein sequence ID" value="CAA6823492.1"/>
    <property type="molecule type" value="Genomic_DNA"/>
</dbReference>
<keyword evidence="4" id="KW-0732">Signal</keyword>
<feature type="region of interest" description="Disordered" evidence="2">
    <location>
        <begin position="28"/>
        <end position="51"/>
    </location>
</feature>
<feature type="chain" id="PRO_5027858220" description="DUF4349 domain-containing protein" evidence="4">
    <location>
        <begin position="22"/>
        <end position="278"/>
    </location>
</feature>
<organism evidence="6">
    <name type="scientific">uncultured Aureispira sp</name>
    <dbReference type="NCBI Taxonomy" id="1331704"/>
    <lineage>
        <taxon>Bacteria</taxon>
        <taxon>Pseudomonadati</taxon>
        <taxon>Bacteroidota</taxon>
        <taxon>Saprospiria</taxon>
        <taxon>Saprospirales</taxon>
        <taxon>Saprospiraceae</taxon>
        <taxon>Aureispira</taxon>
        <taxon>environmental samples</taxon>
    </lineage>
</organism>
<keyword evidence="3" id="KW-0812">Transmembrane</keyword>
<evidence type="ECO:0000259" key="5">
    <source>
        <dbReference type="Pfam" id="PF14257"/>
    </source>
</evidence>
<proteinExistence type="predicted"/>
<keyword evidence="1" id="KW-0175">Coiled coil</keyword>
<evidence type="ECO:0000256" key="2">
    <source>
        <dbReference type="SAM" id="MobiDB-lite"/>
    </source>
</evidence>
<sequence length="278" mass="31926">MKIILISYLFLFLLFSCDSNLEGNYQTSPKNAEEIGSTEGHRGVPGAPQAPSDLMSKRKIIRTGEMKFKVNSLEKSTKVIQALTEKCNGFISSMDQNNSNYLARNVLAVRIPTDQFDYFLFQMKEEALYADYIRVNAKDVTEEFIDIEGRLKNKKEVQRRYIEILQNKAKTVEDVLAAEEKIRVIQEEIESKEGRLRYLKDNISLSTIKIEMYQVTEQAEAAVVYKKGFFSKAVDAFANGWNFILELLVGLITIWPILLIVSLVVLFRKKLKRMIGKE</sequence>
<evidence type="ECO:0000256" key="3">
    <source>
        <dbReference type="SAM" id="Phobius"/>
    </source>
</evidence>
<accession>A0A6S6TRP1</accession>
<dbReference type="InterPro" id="IPR025645">
    <property type="entry name" value="DUF4349"/>
</dbReference>
<evidence type="ECO:0000256" key="4">
    <source>
        <dbReference type="SAM" id="SignalP"/>
    </source>
</evidence>
<evidence type="ECO:0000313" key="6">
    <source>
        <dbReference type="EMBL" id="CAA6823492.1"/>
    </source>
</evidence>
<reference evidence="6" key="1">
    <citation type="submission" date="2020-01" db="EMBL/GenBank/DDBJ databases">
        <authorList>
            <person name="Meier V. D."/>
            <person name="Meier V D."/>
        </authorList>
    </citation>
    <scope>NUCLEOTIDE SEQUENCE</scope>
    <source>
        <strain evidence="6">HLG_WM_MAG_10</strain>
    </source>
</reference>
<protein>
    <recommendedName>
        <fullName evidence="5">DUF4349 domain-containing protein</fullName>
    </recommendedName>
</protein>
<name>A0A6S6TRP1_9BACT</name>